<keyword evidence="6" id="KW-0227">DNA damage</keyword>
<reference evidence="11 12" key="1">
    <citation type="journal article" date="2017" name="Genome Announc.">
        <title>Genome sequence of the saprophytic ascomycete Epicoccum nigrum ICMP 19927 strain isolated from New Zealand.</title>
        <authorList>
            <person name="Fokin M."/>
            <person name="Fleetwood D."/>
            <person name="Weir B.S."/>
            <person name="Villas-Boas S.G."/>
        </authorList>
    </citation>
    <scope>NUCLEOTIDE SEQUENCE [LARGE SCALE GENOMIC DNA]</scope>
    <source>
        <strain evidence="11 12">ICMP 19927</strain>
    </source>
</reference>
<evidence type="ECO:0000256" key="10">
    <source>
        <dbReference type="ARBA" id="ARBA00023242"/>
    </source>
</evidence>
<organism evidence="11 12">
    <name type="scientific">Epicoccum nigrum</name>
    <name type="common">Soil fungus</name>
    <name type="synonym">Epicoccum purpurascens</name>
    <dbReference type="NCBI Taxonomy" id="105696"/>
    <lineage>
        <taxon>Eukaryota</taxon>
        <taxon>Fungi</taxon>
        <taxon>Dikarya</taxon>
        <taxon>Ascomycota</taxon>
        <taxon>Pezizomycotina</taxon>
        <taxon>Dothideomycetes</taxon>
        <taxon>Pleosporomycetidae</taxon>
        <taxon>Pleosporales</taxon>
        <taxon>Pleosporineae</taxon>
        <taxon>Didymellaceae</taxon>
        <taxon>Epicoccum</taxon>
    </lineage>
</organism>
<dbReference type="PANTHER" id="PTHR15822:SF4">
    <property type="entry name" value="TYROSYL-DNA PHOSPHODIESTERASE 2"/>
    <property type="match status" value="1"/>
</dbReference>
<dbReference type="GO" id="GO:0005737">
    <property type="term" value="C:cytoplasm"/>
    <property type="evidence" value="ECO:0007669"/>
    <property type="project" value="TreeGrafter"/>
</dbReference>
<keyword evidence="5" id="KW-0479">Metal-binding</keyword>
<keyword evidence="4" id="KW-0540">Nuclease</keyword>
<sequence>MRHLESLFTKRPGLLVVMIQEVSLESLQALRNDHWVQENFVMTDSDLPKSIYNELEGDSFTMRVNTELWKSAPHFTVMLLPKTLRILSYFQVPLVTAMGRDALVVDISVSGEPQARRAMRLCTTHLESLPGTNPYRSTQLAMISTLLKEPPISGHRNIAGVVGGDMSAIETSDRSMHKAPRVSLKDIWEDSPKQALPELEPCEKDLTYGRARGNTFGYQSQHPSLRKRLSKFLYTGKVKTIALSEP</sequence>
<evidence type="ECO:0000256" key="8">
    <source>
        <dbReference type="ARBA" id="ARBA00022842"/>
    </source>
</evidence>
<dbReference type="AlphaFoldDB" id="A0A1Y2LW91"/>
<evidence type="ECO:0000256" key="5">
    <source>
        <dbReference type="ARBA" id="ARBA00022723"/>
    </source>
</evidence>
<dbReference type="GO" id="GO:0046872">
    <property type="term" value="F:metal ion binding"/>
    <property type="evidence" value="ECO:0007669"/>
    <property type="project" value="UniProtKB-KW"/>
</dbReference>
<comment type="cofactor">
    <cofactor evidence="1">
        <name>Mn(2+)</name>
        <dbReference type="ChEBI" id="CHEBI:29035"/>
    </cofactor>
</comment>
<evidence type="ECO:0000313" key="12">
    <source>
        <dbReference type="Proteomes" id="UP000193240"/>
    </source>
</evidence>
<dbReference type="OMA" id="TCIESNE"/>
<comment type="cofactor">
    <cofactor evidence="2">
        <name>Mg(2+)</name>
        <dbReference type="ChEBI" id="CHEBI:18420"/>
    </cofactor>
</comment>
<proteinExistence type="predicted"/>
<dbReference type="GO" id="GO:0003697">
    <property type="term" value="F:single-stranded DNA binding"/>
    <property type="evidence" value="ECO:0007669"/>
    <property type="project" value="TreeGrafter"/>
</dbReference>
<dbReference type="GO" id="GO:0004518">
    <property type="term" value="F:nuclease activity"/>
    <property type="evidence" value="ECO:0007669"/>
    <property type="project" value="UniProtKB-KW"/>
</dbReference>
<dbReference type="InterPro" id="IPR051547">
    <property type="entry name" value="TDP2-like"/>
</dbReference>
<evidence type="ECO:0000256" key="1">
    <source>
        <dbReference type="ARBA" id="ARBA00001936"/>
    </source>
</evidence>
<evidence type="ECO:0000256" key="4">
    <source>
        <dbReference type="ARBA" id="ARBA00022722"/>
    </source>
</evidence>
<evidence type="ECO:0000256" key="2">
    <source>
        <dbReference type="ARBA" id="ARBA00001946"/>
    </source>
</evidence>
<dbReference type="InParanoid" id="A0A1Y2LW91"/>
<dbReference type="GO" id="GO:0070260">
    <property type="term" value="F:5'-tyrosyl-DNA phosphodiesterase activity"/>
    <property type="evidence" value="ECO:0007669"/>
    <property type="project" value="TreeGrafter"/>
</dbReference>
<evidence type="ECO:0000313" key="11">
    <source>
        <dbReference type="EMBL" id="OSS48100.1"/>
    </source>
</evidence>
<dbReference type="Gene3D" id="3.60.10.10">
    <property type="entry name" value="Endonuclease/exonuclease/phosphatase"/>
    <property type="match status" value="1"/>
</dbReference>
<dbReference type="InterPro" id="IPR036691">
    <property type="entry name" value="Endo/exonu/phosph_ase_sf"/>
</dbReference>
<evidence type="ECO:0000256" key="3">
    <source>
        <dbReference type="ARBA" id="ARBA00004123"/>
    </source>
</evidence>
<evidence type="ECO:0000256" key="9">
    <source>
        <dbReference type="ARBA" id="ARBA00023204"/>
    </source>
</evidence>
<dbReference type="Proteomes" id="UP000193240">
    <property type="component" value="Unassembled WGS sequence"/>
</dbReference>
<dbReference type="PANTHER" id="PTHR15822">
    <property type="entry name" value="TRAF AND TNF RECEPTOR-ASSOCIATED PROTEIN"/>
    <property type="match status" value="1"/>
</dbReference>
<evidence type="ECO:0000256" key="6">
    <source>
        <dbReference type="ARBA" id="ARBA00022763"/>
    </source>
</evidence>
<dbReference type="GO" id="GO:0006302">
    <property type="term" value="P:double-strand break repair"/>
    <property type="evidence" value="ECO:0007669"/>
    <property type="project" value="TreeGrafter"/>
</dbReference>
<gene>
    <name evidence="11" type="ORF">B5807_06453</name>
</gene>
<keyword evidence="8" id="KW-0460">Magnesium</keyword>
<keyword evidence="10" id="KW-0539">Nucleus</keyword>
<comment type="subcellular location">
    <subcellularLocation>
        <location evidence="3">Nucleus</location>
    </subcellularLocation>
</comment>
<name>A0A1Y2LW91_EPING</name>
<protein>
    <submittedName>
        <fullName evidence="11">Uncharacterized protein</fullName>
    </submittedName>
</protein>
<keyword evidence="9" id="KW-0234">DNA repair</keyword>
<accession>A0A1Y2LW91</accession>
<dbReference type="EMBL" id="KZ107847">
    <property type="protein sequence ID" value="OSS48100.1"/>
    <property type="molecule type" value="Genomic_DNA"/>
</dbReference>
<dbReference type="GO" id="GO:0005634">
    <property type="term" value="C:nucleus"/>
    <property type="evidence" value="ECO:0007669"/>
    <property type="project" value="UniProtKB-SubCell"/>
</dbReference>
<keyword evidence="7" id="KW-0378">Hydrolase</keyword>
<dbReference type="SUPFAM" id="SSF56219">
    <property type="entry name" value="DNase I-like"/>
    <property type="match status" value="1"/>
</dbReference>
<keyword evidence="12" id="KW-1185">Reference proteome</keyword>
<evidence type="ECO:0000256" key="7">
    <source>
        <dbReference type="ARBA" id="ARBA00022801"/>
    </source>
</evidence>